<evidence type="ECO:0000256" key="3">
    <source>
        <dbReference type="ARBA" id="ARBA00004496"/>
    </source>
</evidence>
<organism evidence="10 11">
    <name type="scientific">Orbilia brochopaga</name>
    <dbReference type="NCBI Taxonomy" id="3140254"/>
    <lineage>
        <taxon>Eukaryota</taxon>
        <taxon>Fungi</taxon>
        <taxon>Dikarya</taxon>
        <taxon>Ascomycota</taxon>
        <taxon>Pezizomycotina</taxon>
        <taxon>Orbiliomycetes</taxon>
        <taxon>Orbiliales</taxon>
        <taxon>Orbiliaceae</taxon>
        <taxon>Orbilia</taxon>
    </lineage>
</organism>
<feature type="domain" description="Restriction of telomere capping protein 4 C-terminal" evidence="9">
    <location>
        <begin position="346"/>
        <end position="477"/>
    </location>
</feature>
<evidence type="ECO:0000256" key="8">
    <source>
        <dbReference type="SAM" id="MobiDB-lite"/>
    </source>
</evidence>
<dbReference type="InterPro" id="IPR039024">
    <property type="entry name" value="RTC4"/>
</dbReference>
<keyword evidence="6" id="KW-0963">Cytoplasm</keyword>
<dbReference type="AlphaFoldDB" id="A0AAV9UVI3"/>
<evidence type="ECO:0000256" key="4">
    <source>
        <dbReference type="ARBA" id="ARBA00009461"/>
    </source>
</evidence>
<feature type="region of interest" description="Disordered" evidence="8">
    <location>
        <begin position="497"/>
        <end position="519"/>
    </location>
</feature>
<keyword evidence="11" id="KW-1185">Reference proteome</keyword>
<accession>A0AAV9UVI3</accession>
<evidence type="ECO:0000256" key="2">
    <source>
        <dbReference type="ARBA" id="ARBA00004123"/>
    </source>
</evidence>
<dbReference type="GO" id="GO:0005737">
    <property type="term" value="C:cytoplasm"/>
    <property type="evidence" value="ECO:0007669"/>
    <property type="project" value="UniProtKB-SubCell"/>
</dbReference>
<feature type="region of interest" description="Disordered" evidence="8">
    <location>
        <begin position="1"/>
        <end position="46"/>
    </location>
</feature>
<evidence type="ECO:0000256" key="7">
    <source>
        <dbReference type="ARBA" id="ARBA00023242"/>
    </source>
</evidence>
<name>A0AAV9UVI3_9PEZI</name>
<evidence type="ECO:0000259" key="9">
    <source>
        <dbReference type="SMART" id="SM01312"/>
    </source>
</evidence>
<feature type="region of interest" description="Disordered" evidence="8">
    <location>
        <begin position="225"/>
        <end position="273"/>
    </location>
</feature>
<keyword evidence="7" id="KW-0539">Nucleus</keyword>
<gene>
    <name evidence="10" type="ORF">TWF696_006206</name>
</gene>
<feature type="compositionally biased region" description="Basic residues" evidence="8">
    <location>
        <begin position="262"/>
        <end position="271"/>
    </location>
</feature>
<evidence type="ECO:0000256" key="6">
    <source>
        <dbReference type="ARBA" id="ARBA00022490"/>
    </source>
</evidence>
<dbReference type="Proteomes" id="UP001375240">
    <property type="component" value="Unassembled WGS sequence"/>
</dbReference>
<evidence type="ECO:0000256" key="5">
    <source>
        <dbReference type="ARBA" id="ARBA00015162"/>
    </source>
</evidence>
<comment type="function">
    <text evidence="1">May be involved in a process influencing telomere capping.</text>
</comment>
<comment type="similarity">
    <text evidence="4">Belongs to the RTC4 family.</text>
</comment>
<dbReference type="PANTHER" id="PTHR41391">
    <property type="entry name" value="RESTRICTION OF TELOMERE CAPPING PROTEIN 4"/>
    <property type="match status" value="1"/>
</dbReference>
<dbReference type="EMBL" id="JAVHNQ010000004">
    <property type="protein sequence ID" value="KAK6349950.1"/>
    <property type="molecule type" value="Genomic_DNA"/>
</dbReference>
<sequence>MQRTTRTRSGVLQPSNLNKPFKSPVIKDTPKESSADAAKPKKPEKDLFVPLLLDDIVDSDDEDVDALDTRDSPEACDSKAASAASLQAGNKDEIEDEEPEVVQLAERPFATRQVFGNKRGKFTKRADREMTQNIERKKTELLETMGDKREAPAANEFALKQYKNVKELMDRVAQHENADEVLAAMKSPPKKKEDQLGLARFSHVIKKNNLALDPKLLELLSDNLEDDDSADSDTSTASGKRKRESSNSPENPISLDEDAPTKPKKSKKARRKGEYLCPMCDEEVSKALYESYMPDLPNKLVLKRKLHQSHKLERAHAKKKELGVPDIDWDELEERCAKYMPYLEDIVDKKTSSHYRDVSEKFFKKKRTNGKSKTEMMFDSGNWEKEYPGYYGARGRDIMADVISNSRTLRAALKRLKLSRDITVTSCGEGGYIQSILIPELATRLVMEDFKMADDKIEEGRKMMVNTVDIGMSLNDDTQPQTELNDGMDWWWKEQEEKRLAEEETEPENSQASIYVDVD</sequence>
<comment type="subcellular location">
    <subcellularLocation>
        <location evidence="3">Cytoplasm</location>
    </subcellularLocation>
    <subcellularLocation>
        <location evidence="2">Nucleus</location>
    </subcellularLocation>
</comment>
<protein>
    <recommendedName>
        <fullName evidence="5">Restriction of telomere capping protein 4</fullName>
    </recommendedName>
</protein>
<dbReference type="SMART" id="SM01312">
    <property type="entry name" value="RTC4"/>
    <property type="match status" value="1"/>
</dbReference>
<feature type="compositionally biased region" description="Basic and acidic residues" evidence="8">
    <location>
        <begin position="67"/>
        <end position="77"/>
    </location>
</feature>
<dbReference type="Pfam" id="PF14474">
    <property type="entry name" value="RTC4"/>
    <property type="match status" value="1"/>
</dbReference>
<feature type="region of interest" description="Disordered" evidence="8">
    <location>
        <begin position="59"/>
        <end position="100"/>
    </location>
</feature>
<dbReference type="PANTHER" id="PTHR41391:SF1">
    <property type="entry name" value="RESTRICTION OF TELOMERE CAPPING PROTEIN 4"/>
    <property type="match status" value="1"/>
</dbReference>
<dbReference type="GO" id="GO:0005634">
    <property type="term" value="C:nucleus"/>
    <property type="evidence" value="ECO:0007669"/>
    <property type="project" value="UniProtKB-SubCell"/>
</dbReference>
<proteinExistence type="inferred from homology"/>
<evidence type="ECO:0000256" key="1">
    <source>
        <dbReference type="ARBA" id="ARBA00002738"/>
    </source>
</evidence>
<comment type="caution">
    <text evidence="10">The sequence shown here is derived from an EMBL/GenBank/DDBJ whole genome shotgun (WGS) entry which is preliminary data.</text>
</comment>
<reference evidence="10 11" key="1">
    <citation type="submission" date="2019-10" db="EMBL/GenBank/DDBJ databases">
        <authorList>
            <person name="Palmer J.M."/>
        </authorList>
    </citation>
    <scope>NUCLEOTIDE SEQUENCE [LARGE SCALE GENOMIC DNA]</scope>
    <source>
        <strain evidence="10 11">TWF696</strain>
    </source>
</reference>
<evidence type="ECO:0000313" key="10">
    <source>
        <dbReference type="EMBL" id="KAK6349950.1"/>
    </source>
</evidence>
<evidence type="ECO:0000313" key="11">
    <source>
        <dbReference type="Proteomes" id="UP001375240"/>
    </source>
</evidence>
<dbReference type="InterPro" id="IPR028094">
    <property type="entry name" value="RTC4_C"/>
</dbReference>
<feature type="compositionally biased region" description="Polar residues" evidence="8">
    <location>
        <begin position="1"/>
        <end position="18"/>
    </location>
</feature>
<feature type="compositionally biased region" description="Basic and acidic residues" evidence="8">
    <location>
        <begin position="28"/>
        <end position="46"/>
    </location>
</feature>